<organism evidence="2 3">
    <name type="scientific">Glossina austeni</name>
    <name type="common">Savannah tsetse fly</name>
    <dbReference type="NCBI Taxonomy" id="7395"/>
    <lineage>
        <taxon>Eukaryota</taxon>
        <taxon>Metazoa</taxon>
        <taxon>Ecdysozoa</taxon>
        <taxon>Arthropoda</taxon>
        <taxon>Hexapoda</taxon>
        <taxon>Insecta</taxon>
        <taxon>Pterygota</taxon>
        <taxon>Neoptera</taxon>
        <taxon>Endopterygota</taxon>
        <taxon>Diptera</taxon>
        <taxon>Brachycera</taxon>
        <taxon>Muscomorpha</taxon>
        <taxon>Hippoboscoidea</taxon>
        <taxon>Glossinidae</taxon>
        <taxon>Glossina</taxon>
    </lineage>
</organism>
<evidence type="ECO:0000313" key="2">
    <source>
        <dbReference type="EnsemblMetazoa" id="GAUT019571-PA"/>
    </source>
</evidence>
<reference evidence="2" key="1">
    <citation type="submission" date="2020-05" db="UniProtKB">
        <authorList>
            <consortium name="EnsemblMetazoa"/>
        </authorList>
    </citation>
    <scope>IDENTIFICATION</scope>
    <source>
        <strain evidence="2">TTRI</strain>
    </source>
</reference>
<sequence>MNEAMIIKCLHFLIILHFKMASYEFKQFNKHGSSRIFQLTTFRHCVYQQRQRGNAITIFSIPIAAMTGVAHQLPLNELGIDFNGSETKFRFGAQSRGFHTISRNATKSCPH</sequence>
<name>A0A1A9UY64_GLOAU</name>
<dbReference type="AlphaFoldDB" id="A0A1A9UY64"/>
<dbReference type="VEuPathDB" id="VectorBase:GAUT019571"/>
<keyword evidence="3" id="KW-1185">Reference proteome</keyword>
<proteinExistence type="predicted"/>
<evidence type="ECO:0000256" key="1">
    <source>
        <dbReference type="SAM" id="SignalP"/>
    </source>
</evidence>
<feature type="signal peptide" evidence="1">
    <location>
        <begin position="1"/>
        <end position="21"/>
    </location>
</feature>
<accession>A0A1A9UY64</accession>
<dbReference type="EnsemblMetazoa" id="GAUT019571-RA">
    <property type="protein sequence ID" value="GAUT019571-PA"/>
    <property type="gene ID" value="GAUT019571"/>
</dbReference>
<feature type="chain" id="PRO_5008398896" evidence="1">
    <location>
        <begin position="22"/>
        <end position="111"/>
    </location>
</feature>
<protein>
    <submittedName>
        <fullName evidence="2">Uncharacterized protein</fullName>
    </submittedName>
</protein>
<keyword evidence="1" id="KW-0732">Signal</keyword>
<dbReference type="Proteomes" id="UP000078200">
    <property type="component" value="Unassembled WGS sequence"/>
</dbReference>
<evidence type="ECO:0000313" key="3">
    <source>
        <dbReference type="Proteomes" id="UP000078200"/>
    </source>
</evidence>